<feature type="region of interest" description="Disordered" evidence="1">
    <location>
        <begin position="19"/>
        <end position="38"/>
    </location>
</feature>
<name>W1VKU5_9ACTO</name>
<evidence type="ECO:0000313" key="2">
    <source>
        <dbReference type="EMBL" id="ETJ06653.1"/>
    </source>
</evidence>
<feature type="region of interest" description="Disordered" evidence="1">
    <location>
        <begin position="336"/>
        <end position="388"/>
    </location>
</feature>
<dbReference type="AlphaFoldDB" id="W1VKU5"/>
<feature type="region of interest" description="Disordered" evidence="1">
    <location>
        <begin position="244"/>
        <end position="263"/>
    </location>
</feature>
<dbReference type="AntiFam" id="ANF00057">
    <property type="entry name" value="Translation of E. coli type CRISPR repeat"/>
</dbReference>
<protein>
    <submittedName>
        <fullName evidence="2">Uncharacterized protein</fullName>
    </submittedName>
</protein>
<organism evidence="2 3">
    <name type="scientific">Actinomyces urogenitalis DORA_12</name>
    <dbReference type="NCBI Taxonomy" id="1403939"/>
    <lineage>
        <taxon>Bacteria</taxon>
        <taxon>Bacillati</taxon>
        <taxon>Actinomycetota</taxon>
        <taxon>Actinomycetes</taxon>
        <taxon>Actinomycetales</taxon>
        <taxon>Actinomycetaceae</taxon>
        <taxon>Actinomyces</taxon>
    </lineage>
</organism>
<feature type="region of interest" description="Disordered" evidence="1">
    <location>
        <begin position="54"/>
        <end position="97"/>
    </location>
</feature>
<dbReference type="AntiFam" id="ANF00006">
    <property type="entry name" value="Translation of CRISPR region"/>
</dbReference>
<feature type="compositionally biased region" description="Basic residues" evidence="1">
    <location>
        <begin position="58"/>
        <end position="74"/>
    </location>
</feature>
<feature type="region of interest" description="Disordered" evidence="1">
    <location>
        <begin position="164"/>
        <end position="194"/>
    </location>
</feature>
<sequence>MDGDHRDAALRLIPAHAGSTCASSCAPPRSWAHPRSRGVDTASALAAFSMAGSSPLTRGRRQGIHHRSKHRRLIPAHAGSTRDLAGSARANSAHPRSRGVDPLLSYWFRCRAGSSPLTRGRLARTPSRTARTRLIPAHAGSTVIQNIITTVLPAHPRSRGVDFEWSCDSEADGGSSPLTRGRPQKPPTPPPEARLIPAHAGSTVVSALGEALVPAHPRSRGVDVPGQEGHGVLGRLIPAHAGSTTGDEWALSSTSAHPRSRGVDQGRLSYQAVEPGSSPLTRGRRFTKVADCSMPRLIPAHAGSTRRVRPIARCAAAHPRSRGVDLVCLASAAEPLGSSPLTRGRRPPDSGPGPAGSAHPRSRGVDCTPPDCPRAPRRLIPAHAGSTL</sequence>
<dbReference type="EMBL" id="AZLV01000242">
    <property type="protein sequence ID" value="ETJ06653.1"/>
    <property type="molecule type" value="Genomic_DNA"/>
</dbReference>
<dbReference type="Proteomes" id="UP000018852">
    <property type="component" value="Unassembled WGS sequence"/>
</dbReference>
<reference evidence="2 3" key="1">
    <citation type="submission" date="2013-12" db="EMBL/GenBank/DDBJ databases">
        <title>A Varibaculum cambriense genome reconstructed from a premature infant gut community with otherwise low bacterial novelty that shifts toward anaerobic metabolism during the third week of life.</title>
        <authorList>
            <person name="Brown C.T."/>
            <person name="Sharon I."/>
            <person name="Thomas B.C."/>
            <person name="Castelle C.J."/>
            <person name="Morowitz M.J."/>
            <person name="Banfield J.F."/>
        </authorList>
    </citation>
    <scope>NUCLEOTIDE SEQUENCE [LARGE SCALE GENOMIC DNA]</scope>
    <source>
        <strain evidence="3">DORA_12</strain>
    </source>
</reference>
<accession>W1VKU5</accession>
<feature type="compositionally biased region" description="Polar residues" evidence="1">
    <location>
        <begin position="244"/>
        <end position="257"/>
    </location>
</feature>
<evidence type="ECO:0000313" key="3">
    <source>
        <dbReference type="Proteomes" id="UP000018852"/>
    </source>
</evidence>
<comment type="caution">
    <text evidence="2">The sequence shown here is derived from an EMBL/GenBank/DDBJ whole genome shotgun (WGS) entry which is preliminary data.</text>
</comment>
<dbReference type="PATRIC" id="fig|1403939.3.peg.312"/>
<proteinExistence type="predicted"/>
<gene>
    <name evidence="2" type="ORF">Q605_AUC00242G0002</name>
</gene>
<evidence type="ECO:0000256" key="1">
    <source>
        <dbReference type="SAM" id="MobiDB-lite"/>
    </source>
</evidence>